<keyword evidence="3" id="KW-1185">Reference proteome</keyword>
<evidence type="ECO:0000256" key="1">
    <source>
        <dbReference type="SAM" id="MobiDB-lite"/>
    </source>
</evidence>
<gene>
    <name evidence="2" type="ORF">EGR_03348</name>
</gene>
<name>W6UTV9_ECHGR</name>
<proteinExistence type="predicted"/>
<dbReference type="KEGG" id="egl:EGR_03348"/>
<dbReference type="EMBL" id="APAU02000017">
    <property type="protein sequence ID" value="EUB61802.1"/>
    <property type="molecule type" value="Genomic_DNA"/>
</dbReference>
<evidence type="ECO:0000313" key="3">
    <source>
        <dbReference type="Proteomes" id="UP000019149"/>
    </source>
</evidence>
<protein>
    <submittedName>
        <fullName evidence="2">Uncharacterized protein</fullName>
    </submittedName>
</protein>
<feature type="region of interest" description="Disordered" evidence="1">
    <location>
        <begin position="1"/>
        <end position="40"/>
    </location>
</feature>
<dbReference type="RefSeq" id="XP_024352998.1">
    <property type="nucleotide sequence ID" value="XM_024492597.1"/>
</dbReference>
<accession>W6UTV9</accession>
<dbReference type="AlphaFoldDB" id="W6UTV9"/>
<organism evidence="2 3">
    <name type="scientific">Echinococcus granulosus</name>
    <name type="common">Hydatid tapeworm</name>
    <dbReference type="NCBI Taxonomy" id="6210"/>
    <lineage>
        <taxon>Eukaryota</taxon>
        <taxon>Metazoa</taxon>
        <taxon>Spiralia</taxon>
        <taxon>Lophotrochozoa</taxon>
        <taxon>Platyhelminthes</taxon>
        <taxon>Cestoda</taxon>
        <taxon>Eucestoda</taxon>
        <taxon>Cyclophyllidea</taxon>
        <taxon>Taeniidae</taxon>
        <taxon>Echinococcus</taxon>
        <taxon>Echinococcus granulosus group</taxon>
    </lineage>
</organism>
<sequence>MERAFYATPHDFPGGKGGLDQNTSHRRTEGGRALQRPPQRPRLGDRLAAVKAGGVDAEALTCPRCSADVWARMDTHARIRSLTRLGRGVQRSRRGLALTRLRHPDLCTYMRTHARTHALTLQFRYCTVMSTLYSLPSAGMLAEHGFVLGSEL</sequence>
<reference evidence="2 3" key="1">
    <citation type="journal article" date="2013" name="Nat. Genet.">
        <title>The genome of the hydatid tapeworm Echinococcus granulosus.</title>
        <authorList>
            <person name="Zheng H."/>
            <person name="Zhang W."/>
            <person name="Zhang L."/>
            <person name="Zhang Z."/>
            <person name="Li J."/>
            <person name="Lu G."/>
            <person name="Zhu Y."/>
            <person name="Wang Y."/>
            <person name="Huang Y."/>
            <person name="Liu J."/>
            <person name="Kang H."/>
            <person name="Chen J."/>
            <person name="Wang L."/>
            <person name="Chen A."/>
            <person name="Yu S."/>
            <person name="Gao Z."/>
            <person name="Jin L."/>
            <person name="Gu W."/>
            <person name="Wang Z."/>
            <person name="Zhao L."/>
            <person name="Shi B."/>
            <person name="Wen H."/>
            <person name="Lin R."/>
            <person name="Jones M.K."/>
            <person name="Brejova B."/>
            <person name="Vinar T."/>
            <person name="Zhao G."/>
            <person name="McManus D.P."/>
            <person name="Chen Z."/>
            <person name="Zhou Y."/>
            <person name="Wang S."/>
        </authorList>
    </citation>
    <scope>NUCLEOTIDE SEQUENCE [LARGE SCALE GENOMIC DNA]</scope>
</reference>
<comment type="caution">
    <text evidence="2">The sequence shown here is derived from an EMBL/GenBank/DDBJ whole genome shotgun (WGS) entry which is preliminary data.</text>
</comment>
<evidence type="ECO:0000313" key="2">
    <source>
        <dbReference type="EMBL" id="EUB61802.1"/>
    </source>
</evidence>
<dbReference type="GeneID" id="36339063"/>
<dbReference type="CTD" id="36339063"/>
<dbReference type="Proteomes" id="UP000019149">
    <property type="component" value="Unassembled WGS sequence"/>
</dbReference>